<keyword evidence="5" id="KW-1185">Reference proteome</keyword>
<feature type="transmembrane region" description="Helical" evidence="2">
    <location>
        <begin position="231"/>
        <end position="248"/>
    </location>
</feature>
<dbReference type="Pfam" id="PF02517">
    <property type="entry name" value="Rce1-like"/>
    <property type="match status" value="1"/>
</dbReference>
<feature type="domain" description="CAAX prenyl protease 2/Lysostaphin resistance protein A-like" evidence="3">
    <location>
        <begin position="179"/>
        <end position="267"/>
    </location>
</feature>
<feature type="transmembrane region" description="Helical" evidence="2">
    <location>
        <begin position="143"/>
        <end position="162"/>
    </location>
</feature>
<organism evidence="4 5">
    <name type="scientific">Cellvibrio zantedeschiae</name>
    <dbReference type="NCBI Taxonomy" id="1237077"/>
    <lineage>
        <taxon>Bacteria</taxon>
        <taxon>Pseudomonadati</taxon>
        <taxon>Pseudomonadota</taxon>
        <taxon>Gammaproteobacteria</taxon>
        <taxon>Cellvibrionales</taxon>
        <taxon>Cellvibrionaceae</taxon>
        <taxon>Cellvibrio</taxon>
    </lineage>
</organism>
<feature type="transmembrane region" description="Helical" evidence="2">
    <location>
        <begin position="45"/>
        <end position="68"/>
    </location>
</feature>
<dbReference type="Proteomes" id="UP000619761">
    <property type="component" value="Unassembled WGS sequence"/>
</dbReference>
<accession>A0ABQ3BD68</accession>
<gene>
    <name evidence="4" type="ORF">GCM10011613_35450</name>
</gene>
<evidence type="ECO:0000259" key="3">
    <source>
        <dbReference type="Pfam" id="PF02517"/>
    </source>
</evidence>
<dbReference type="InterPro" id="IPR003675">
    <property type="entry name" value="Rce1/LyrA-like_dom"/>
</dbReference>
<keyword evidence="2" id="KW-1133">Transmembrane helix</keyword>
<evidence type="ECO:0000256" key="1">
    <source>
        <dbReference type="SAM" id="MobiDB-lite"/>
    </source>
</evidence>
<protein>
    <recommendedName>
        <fullName evidence="3">CAAX prenyl protease 2/Lysostaphin resistance protein A-like domain-containing protein</fullName>
    </recommendedName>
</protein>
<comment type="caution">
    <text evidence="4">The sequence shown here is derived from an EMBL/GenBank/DDBJ whole genome shotgun (WGS) entry which is preliminary data.</text>
</comment>
<evidence type="ECO:0000256" key="2">
    <source>
        <dbReference type="SAM" id="Phobius"/>
    </source>
</evidence>
<feature type="transmembrane region" description="Helical" evidence="2">
    <location>
        <begin position="177"/>
        <end position="196"/>
    </location>
</feature>
<sequence length="280" mass="31214">MTETLEVNTDMDVARHNTQHQSETEEPNQYSPEPMLNLPRVGSSIGWMVVFFLMSALSGFLYAVYFGLQEGFIAGLHHTEVDASTFGVQIKNNLETPIGRTITAVLQFVLVIPIIFFAAKFPGQSAAKTLAITKVPKNILRRWILYFAGYWLFSVAFLHFIHETDSSFTQSLRGSKHFGLAITIAVIAPIIEELIFRGYLYKAWRFTRLGFVGALILISALFTVIHAGQYQWPTLLVIFCFSVLLGTAREKTGSVLVPILLHAINNTLAAVLVIYLGANI</sequence>
<dbReference type="InterPro" id="IPR052710">
    <property type="entry name" value="CAAX_protease"/>
</dbReference>
<name>A0ABQ3BD68_9GAMM</name>
<feature type="region of interest" description="Disordered" evidence="1">
    <location>
        <begin position="1"/>
        <end position="33"/>
    </location>
</feature>
<evidence type="ECO:0000313" key="5">
    <source>
        <dbReference type="Proteomes" id="UP000619761"/>
    </source>
</evidence>
<dbReference type="EMBL" id="BMYZ01000004">
    <property type="protein sequence ID" value="GGY87164.1"/>
    <property type="molecule type" value="Genomic_DNA"/>
</dbReference>
<evidence type="ECO:0000313" key="4">
    <source>
        <dbReference type="EMBL" id="GGY87164.1"/>
    </source>
</evidence>
<feature type="transmembrane region" description="Helical" evidence="2">
    <location>
        <begin position="255"/>
        <end position="278"/>
    </location>
</feature>
<feature type="transmembrane region" description="Helical" evidence="2">
    <location>
        <begin position="208"/>
        <end position="225"/>
    </location>
</feature>
<dbReference type="PANTHER" id="PTHR36435:SF1">
    <property type="entry name" value="CAAX AMINO TERMINAL PROTEASE FAMILY PROTEIN"/>
    <property type="match status" value="1"/>
</dbReference>
<keyword evidence="2" id="KW-0812">Transmembrane</keyword>
<dbReference type="RefSeq" id="WP_189421087.1">
    <property type="nucleotide sequence ID" value="NZ_BMYZ01000004.1"/>
</dbReference>
<reference evidence="5" key="1">
    <citation type="journal article" date="2019" name="Int. J. Syst. Evol. Microbiol.">
        <title>The Global Catalogue of Microorganisms (GCM) 10K type strain sequencing project: providing services to taxonomists for standard genome sequencing and annotation.</title>
        <authorList>
            <consortium name="The Broad Institute Genomics Platform"/>
            <consortium name="The Broad Institute Genome Sequencing Center for Infectious Disease"/>
            <person name="Wu L."/>
            <person name="Ma J."/>
        </authorList>
    </citation>
    <scope>NUCLEOTIDE SEQUENCE [LARGE SCALE GENOMIC DNA]</scope>
    <source>
        <strain evidence="5">KCTC 32239</strain>
    </source>
</reference>
<dbReference type="PANTHER" id="PTHR36435">
    <property type="entry name" value="SLR1288 PROTEIN"/>
    <property type="match status" value="1"/>
</dbReference>
<feature type="transmembrane region" description="Helical" evidence="2">
    <location>
        <begin position="102"/>
        <end position="122"/>
    </location>
</feature>
<keyword evidence="2" id="KW-0472">Membrane</keyword>
<proteinExistence type="predicted"/>